<dbReference type="Proteomes" id="UP001196408">
    <property type="component" value="Unassembled WGS sequence"/>
</dbReference>
<dbReference type="FunFam" id="2.60.40.1180:FF:000007">
    <property type="entry name" value="Sucrose isomerase"/>
    <property type="match status" value="1"/>
</dbReference>
<evidence type="ECO:0000256" key="1">
    <source>
        <dbReference type="ARBA" id="ARBA00008061"/>
    </source>
</evidence>
<comment type="caution">
    <text evidence="5">The sequence shown here is derived from an EMBL/GenBank/DDBJ whole genome shotgun (WGS) entry which is preliminary data.</text>
</comment>
<dbReference type="FunFam" id="3.20.20.80:FF:000064">
    <property type="entry name" value="Oligo-1,6-glucosidase"/>
    <property type="match status" value="2"/>
</dbReference>
<sequence>MNKDWWKSSVVYQVYPQSFNDTNNDGVGDLKGITEKLPYLSKLGIDIIWLNPIYESPLVDNGYDIANYRKINPMYGTMEDFDELLETAHSMNIKIIMDLVVNHTSDQHEWFLKSKSSRDNEYSDFYIWKDPKEDGSEPTNWGATFGGSAWTYVPERKQYYLHCFAPGQPDLNWENTKVREAVYNEMRFWLDKGIDGYRMDVISLLSKRQNFPDALPGEYDYAKSYYKGASNGPRIHEFLHEMNREVLSHYNIMTIGETANTNVQQGKLYTDPSRQELNMVFQFDHMHIDYGEYGKFSDVRFKLSDLKKSLSTWINDLGDGWNSLYWDNHDQPRNVTRFGDDGVYRVESAKMLATLLHMMKGTPYVFQGDELGMKDVPFTSLDQYKDIETVFMCQKMKDEGENEETIKKYAYLSSRDNARTPFPWNGEEGSGFSDAKPWIDYSPDNKFINAEDELKDPNSVFYYYQKLIRLRKENPIIVHGSYKLLDENDSDIFSYEREYEGKKLLVVCSFAKEKVRYTLPDDYKDAEILIGNYENVLKTDVKNIILNPYQAVVYLTKE</sequence>
<dbReference type="PANTHER" id="PTHR10357">
    <property type="entry name" value="ALPHA-AMYLASE FAMILY MEMBER"/>
    <property type="match status" value="1"/>
</dbReference>
<dbReference type="AlphaFoldDB" id="A0AAW4MQT9"/>
<dbReference type="NCBIfam" id="NF008183">
    <property type="entry name" value="PRK10933.1"/>
    <property type="match status" value="1"/>
</dbReference>
<dbReference type="Pfam" id="PF00128">
    <property type="entry name" value="Alpha-amylase"/>
    <property type="match status" value="1"/>
</dbReference>
<dbReference type="Pfam" id="PF23915">
    <property type="entry name" value="SusG_C"/>
    <property type="match status" value="1"/>
</dbReference>
<evidence type="ECO:0000313" key="7">
    <source>
        <dbReference type="Proteomes" id="UP001196408"/>
    </source>
</evidence>
<protein>
    <submittedName>
        <fullName evidence="5">Alpha-glucosidase</fullName>
    </submittedName>
</protein>
<dbReference type="EMBL" id="JAHOEL010000004">
    <property type="protein sequence ID" value="MBV3391911.1"/>
    <property type="molecule type" value="Genomic_DNA"/>
</dbReference>
<dbReference type="InterPro" id="IPR056300">
    <property type="entry name" value="SusG-like_C"/>
</dbReference>
<evidence type="ECO:0000256" key="3">
    <source>
        <dbReference type="ARBA" id="ARBA00023295"/>
    </source>
</evidence>
<evidence type="ECO:0000313" key="5">
    <source>
        <dbReference type="EMBL" id="MBV3381887.1"/>
    </source>
</evidence>
<dbReference type="CDD" id="cd11333">
    <property type="entry name" value="AmyAc_SI_OligoGlu_DGase"/>
    <property type="match status" value="1"/>
</dbReference>
<dbReference type="FunFam" id="3.90.400.10:FF:000002">
    <property type="entry name" value="Sucrose isomerase"/>
    <property type="match status" value="1"/>
</dbReference>
<dbReference type="EMBL" id="JAHOEF010000004">
    <property type="protein sequence ID" value="MBV3381887.1"/>
    <property type="molecule type" value="Genomic_DNA"/>
</dbReference>
<feature type="domain" description="Glycosyl hydrolase family 13 catalytic" evidence="4">
    <location>
        <begin position="13"/>
        <end position="419"/>
    </location>
</feature>
<organism evidence="5 7">
    <name type="scientific">Catenibacterium mitsuokai</name>
    <dbReference type="NCBI Taxonomy" id="100886"/>
    <lineage>
        <taxon>Bacteria</taxon>
        <taxon>Bacillati</taxon>
        <taxon>Bacillota</taxon>
        <taxon>Erysipelotrichia</taxon>
        <taxon>Erysipelotrichales</taxon>
        <taxon>Coprobacillaceae</taxon>
        <taxon>Catenibacterium</taxon>
    </lineage>
</organism>
<evidence type="ECO:0000313" key="8">
    <source>
        <dbReference type="Proteomes" id="UP001197492"/>
    </source>
</evidence>
<dbReference type="GO" id="GO:0009313">
    <property type="term" value="P:oligosaccharide catabolic process"/>
    <property type="evidence" value="ECO:0007669"/>
    <property type="project" value="TreeGrafter"/>
</dbReference>
<accession>A0AAW4MQT9</accession>
<name>A0AAW4MQT9_9FIRM</name>
<dbReference type="SMART" id="SM00642">
    <property type="entry name" value="Aamy"/>
    <property type="match status" value="1"/>
</dbReference>
<evidence type="ECO:0000313" key="6">
    <source>
        <dbReference type="EMBL" id="MBV3391911.1"/>
    </source>
</evidence>
<dbReference type="InterPro" id="IPR006047">
    <property type="entry name" value="GH13_cat_dom"/>
</dbReference>
<evidence type="ECO:0000259" key="4">
    <source>
        <dbReference type="SMART" id="SM00642"/>
    </source>
</evidence>
<comment type="similarity">
    <text evidence="1">Belongs to the glycosyl hydrolase 13 family.</text>
</comment>
<proteinExistence type="inferred from homology"/>
<dbReference type="GO" id="GO:0004556">
    <property type="term" value="F:alpha-amylase activity"/>
    <property type="evidence" value="ECO:0007669"/>
    <property type="project" value="TreeGrafter"/>
</dbReference>
<gene>
    <name evidence="5" type="ORF">KSV97_01310</name>
    <name evidence="6" type="ORF">KSW06_01320</name>
</gene>
<keyword evidence="2" id="KW-0378">Hydrolase</keyword>
<evidence type="ECO:0000256" key="2">
    <source>
        <dbReference type="ARBA" id="ARBA00022801"/>
    </source>
</evidence>
<dbReference type="PANTHER" id="PTHR10357:SF184">
    <property type="entry name" value="OLIGO-1,6-GLUCOSIDASE 1"/>
    <property type="match status" value="1"/>
</dbReference>
<keyword evidence="3" id="KW-0326">Glycosidase</keyword>
<keyword evidence="8" id="KW-1185">Reference proteome</keyword>
<reference evidence="5 8" key="1">
    <citation type="submission" date="2021-06" db="EMBL/GenBank/DDBJ databases">
        <title>Collection of gut derived symbiotic bacterial strains cultured from healthy donors.</title>
        <authorList>
            <person name="Lin H."/>
            <person name="Littmann E."/>
            <person name="Pamer E.G."/>
        </authorList>
    </citation>
    <scope>NUCLEOTIDE SEQUENCE</scope>
    <source>
        <strain evidence="6 8">MSK.21.70</strain>
        <strain evidence="5">MSK.21.82</strain>
    </source>
</reference>
<dbReference type="Proteomes" id="UP001197492">
    <property type="component" value="Unassembled WGS sequence"/>
</dbReference>